<reference evidence="1" key="1">
    <citation type="submission" date="2024-05" db="EMBL/GenBank/DDBJ databases">
        <title>Planctomycetes of the genus Singulisphaera possess chitinolytic capabilities.</title>
        <authorList>
            <person name="Ivanova A."/>
        </authorList>
    </citation>
    <scope>NUCLEOTIDE SEQUENCE</scope>
    <source>
        <strain evidence="1">Ch08T</strain>
    </source>
</reference>
<sequence>MSYLRHVQSYYVNGGQSTSEQDHIRQVLRFVRPLSSGLLAVTFGPVALADVR</sequence>
<name>A0AAU7CDC8_9BACT</name>
<protein>
    <submittedName>
        <fullName evidence="1">Uncharacterized protein</fullName>
    </submittedName>
</protein>
<dbReference type="EMBL" id="CP155447">
    <property type="protein sequence ID" value="XBH03095.1"/>
    <property type="molecule type" value="Genomic_DNA"/>
</dbReference>
<dbReference type="RefSeq" id="WP_406695834.1">
    <property type="nucleotide sequence ID" value="NZ_CP155447.1"/>
</dbReference>
<dbReference type="AlphaFoldDB" id="A0AAU7CDC8"/>
<proteinExistence type="predicted"/>
<evidence type="ECO:0000313" key="1">
    <source>
        <dbReference type="EMBL" id="XBH03095.1"/>
    </source>
</evidence>
<gene>
    <name evidence="1" type="ORF">V5E97_33035</name>
</gene>
<accession>A0AAU7CDC8</accession>
<organism evidence="1">
    <name type="scientific">Singulisphaera sp. Ch08</name>
    <dbReference type="NCBI Taxonomy" id="3120278"/>
    <lineage>
        <taxon>Bacteria</taxon>
        <taxon>Pseudomonadati</taxon>
        <taxon>Planctomycetota</taxon>
        <taxon>Planctomycetia</taxon>
        <taxon>Isosphaerales</taxon>
        <taxon>Isosphaeraceae</taxon>
        <taxon>Singulisphaera</taxon>
    </lineage>
</organism>